<organism evidence="2 3">
    <name type="scientific">Enterococcus faecium</name>
    <name type="common">Streptococcus faecium</name>
    <dbReference type="NCBI Taxonomy" id="1352"/>
    <lineage>
        <taxon>Bacteria</taxon>
        <taxon>Bacillati</taxon>
        <taxon>Bacillota</taxon>
        <taxon>Bacilli</taxon>
        <taxon>Lactobacillales</taxon>
        <taxon>Enterococcaceae</taxon>
        <taxon>Enterococcus</taxon>
    </lineage>
</organism>
<evidence type="ECO:0000313" key="3">
    <source>
        <dbReference type="Proteomes" id="UP001139644"/>
    </source>
</evidence>
<dbReference type="InterPro" id="IPR053859">
    <property type="entry name" value="MVD-like_N"/>
</dbReference>
<dbReference type="EMBL" id="JAIFOC010000637">
    <property type="protein sequence ID" value="MBX4224266.1"/>
    <property type="molecule type" value="Genomic_DNA"/>
</dbReference>
<dbReference type="Gene3D" id="3.30.230.10">
    <property type="match status" value="1"/>
</dbReference>
<feature type="non-terminal residue" evidence="2">
    <location>
        <position position="46"/>
    </location>
</feature>
<protein>
    <submittedName>
        <fullName evidence="2">Diphosphomevalonate decarboxylase</fullName>
    </submittedName>
</protein>
<accession>A0A9X1GG38</accession>
<proteinExistence type="predicted"/>
<dbReference type="PANTHER" id="PTHR10977:SF3">
    <property type="entry name" value="DIPHOSPHOMEVALONATE DECARBOXYLASE"/>
    <property type="match status" value="1"/>
</dbReference>
<dbReference type="AlphaFoldDB" id="A0A9X1GG38"/>
<feature type="domain" description="Diphosphomevalonate decarboxylase-like N-terminal" evidence="1">
    <location>
        <begin position="8"/>
        <end position="45"/>
    </location>
</feature>
<dbReference type="PANTHER" id="PTHR10977">
    <property type="entry name" value="DIPHOSPHOMEVALONATE DECARBOXYLASE"/>
    <property type="match status" value="1"/>
</dbReference>
<dbReference type="InterPro" id="IPR020568">
    <property type="entry name" value="Ribosomal_Su5_D2-typ_SF"/>
</dbReference>
<dbReference type="Proteomes" id="UP001139644">
    <property type="component" value="Unassembled WGS sequence"/>
</dbReference>
<dbReference type="InterPro" id="IPR014721">
    <property type="entry name" value="Ribsml_uS5_D2-typ_fold_subgr"/>
</dbReference>
<reference evidence="2" key="1">
    <citation type="journal article" date="2022" name="J. Anim. Sci.">
        <title>Whole genome sequence analyses-based assessment of virulence potential and antimicrobial susceptibilities and resistance of Enterococcus faecium strains isolated from commercial swine and cattle probiotic products.</title>
        <authorList>
            <person name="Shridhar P.B."/>
            <person name="Amachawadi R.G."/>
            <person name="Tokach M."/>
            <person name="Patel I."/>
            <person name="Gangiredla J."/>
            <person name="Mammel M."/>
            <person name="Nagaraja T.G."/>
        </authorList>
    </citation>
    <scope>NUCLEOTIDE SEQUENCE</scope>
    <source>
        <strain evidence="2">EF215</strain>
    </source>
</reference>
<gene>
    <name evidence="2" type="ORF">KYX88_16490</name>
</gene>
<dbReference type="SUPFAM" id="SSF54211">
    <property type="entry name" value="Ribosomal protein S5 domain 2-like"/>
    <property type="match status" value="1"/>
</dbReference>
<comment type="caution">
    <text evidence="2">The sequence shown here is derived from an EMBL/GenBank/DDBJ whole genome shotgun (WGS) entry which is preliminary data.</text>
</comment>
<sequence>MVKGKARADTNIALIKYWGKKTEAHILPMNNSLSITLDAFYTETEG</sequence>
<evidence type="ECO:0000259" key="1">
    <source>
        <dbReference type="Pfam" id="PF22700"/>
    </source>
</evidence>
<dbReference type="Pfam" id="PF22700">
    <property type="entry name" value="MVD-like_N"/>
    <property type="match status" value="1"/>
</dbReference>
<evidence type="ECO:0000313" key="2">
    <source>
        <dbReference type="EMBL" id="MBX4224266.1"/>
    </source>
</evidence>
<name>A0A9X1GG38_ENTFC</name>